<evidence type="ECO:0000259" key="8">
    <source>
        <dbReference type="PROSITE" id="PS50923"/>
    </source>
</evidence>
<dbReference type="Pfam" id="PF00084">
    <property type="entry name" value="Sushi"/>
    <property type="match status" value="4"/>
</dbReference>
<sequence>MCLRSLGFVLILFPGVLLAQRCDAPRLHGYFIPEQETYSDRAIITYSCDNGYKPVVEGWWATSTCERGKWSHEPQCIDESSCLPPTIPNGKYPENSNGWYEDGSRLRITCDGGFEHQNQMNTTTCGNGKWSSAPVCERSMSACSAPPKIPHAVIIHGYQEVFAAGSEVQYECEDGYTAHTEKSVCIQGNWAAVPTCKIETRPGGEHTESTVTETEDGDSASAGSEIQPGHGGSSNERDTRLHYTRIQNCGNFPVIENAVAQQTSQYSLIYRCQRLYRLVGPETVKCISSGMWSDLPECRANFCAVNTDDNPEYISVGTVYIENGEEKRVDCVKPSRFSLEHYSKVRCINGRMEATKCRNKVEHAAAVYPSSSGLLPDAWELKGPAQYLNCS</sequence>
<keyword evidence="10" id="KW-1185">Reference proteome</keyword>
<evidence type="ECO:0000313" key="10">
    <source>
        <dbReference type="Proteomes" id="UP000472276"/>
    </source>
</evidence>
<reference evidence="9" key="3">
    <citation type="submission" date="2025-09" db="UniProtKB">
        <authorList>
            <consortium name="Ensembl"/>
        </authorList>
    </citation>
    <scope>IDENTIFICATION</scope>
</reference>
<feature type="compositionally biased region" description="Basic and acidic residues" evidence="6">
    <location>
        <begin position="199"/>
        <end position="208"/>
    </location>
</feature>
<reference evidence="10" key="1">
    <citation type="submission" date="2020-03" db="EMBL/GenBank/DDBJ databases">
        <title>Evolution of repeat sequences and sex chromosomes of tilapia species revealed by chromosome-level genomes.</title>
        <authorList>
            <person name="Xu L."/>
            <person name="Tao W."/>
            <person name="Wang D."/>
            <person name="Zhou Q."/>
        </authorList>
    </citation>
    <scope>NUCLEOTIDE SEQUENCE [LARGE SCALE GENOMIC DNA]</scope>
    <source>
        <strain evidence="10">Israel</strain>
    </source>
</reference>
<evidence type="ECO:0000256" key="2">
    <source>
        <dbReference type="ARBA" id="ARBA00022659"/>
    </source>
</evidence>
<reference evidence="9" key="2">
    <citation type="submission" date="2025-08" db="UniProtKB">
        <authorList>
            <consortium name="Ensembl"/>
        </authorList>
    </citation>
    <scope>IDENTIFICATION</scope>
</reference>
<feature type="domain" description="Sushi" evidence="8">
    <location>
        <begin position="141"/>
        <end position="198"/>
    </location>
</feature>
<dbReference type="Proteomes" id="UP000472276">
    <property type="component" value="Unassembled WGS sequence"/>
</dbReference>
<evidence type="ECO:0000256" key="3">
    <source>
        <dbReference type="ARBA" id="ARBA00022729"/>
    </source>
</evidence>
<dbReference type="PANTHER" id="PTHR45785">
    <property type="entry name" value="COMPLEMENT FACTOR H-RELATED"/>
    <property type="match status" value="1"/>
</dbReference>
<feature type="disulfide bond" evidence="5">
    <location>
        <begin position="82"/>
        <end position="125"/>
    </location>
</feature>
<dbReference type="AlphaFoldDB" id="A0AAZ1XSX7"/>
<dbReference type="CDD" id="cd00033">
    <property type="entry name" value="CCP"/>
    <property type="match status" value="4"/>
</dbReference>
<feature type="chain" id="PRO_5044240229" description="Sushi domain-containing protein" evidence="7">
    <location>
        <begin position="20"/>
        <end position="391"/>
    </location>
</feature>
<feature type="domain" description="Sushi" evidence="8">
    <location>
        <begin position="20"/>
        <end position="78"/>
    </location>
</feature>
<evidence type="ECO:0000256" key="1">
    <source>
        <dbReference type="ARBA" id="ARBA00004328"/>
    </source>
</evidence>
<dbReference type="InterPro" id="IPR051503">
    <property type="entry name" value="ComplSys_Reg/VirEntry_Med"/>
</dbReference>
<dbReference type="Gene3D" id="2.10.70.10">
    <property type="entry name" value="Complement Module, domain 1"/>
    <property type="match status" value="4"/>
</dbReference>
<evidence type="ECO:0000256" key="4">
    <source>
        <dbReference type="ARBA" id="ARBA00023157"/>
    </source>
</evidence>
<feature type="domain" description="Sushi" evidence="8">
    <location>
        <begin position="247"/>
        <end position="300"/>
    </location>
</feature>
<dbReference type="Ensembl" id="ENSOABT00000067372.1">
    <property type="protein sequence ID" value="ENSOABP00000070665.1"/>
    <property type="gene ID" value="ENSOABG00000039311.1"/>
</dbReference>
<feature type="disulfide bond" evidence="5">
    <location>
        <begin position="22"/>
        <end position="65"/>
    </location>
</feature>
<dbReference type="InterPro" id="IPR035976">
    <property type="entry name" value="Sushi/SCR/CCP_sf"/>
</dbReference>
<proteinExistence type="predicted"/>
<evidence type="ECO:0000313" key="9">
    <source>
        <dbReference type="Ensembl" id="ENSOABP00000070665.1"/>
    </source>
</evidence>
<feature type="signal peptide" evidence="7">
    <location>
        <begin position="1"/>
        <end position="19"/>
    </location>
</feature>
<dbReference type="SUPFAM" id="SSF57535">
    <property type="entry name" value="Complement control module/SCR domain"/>
    <property type="match status" value="4"/>
</dbReference>
<dbReference type="PANTHER" id="PTHR45785:SF2">
    <property type="entry name" value="COMPLEMENT FACTOR H-RELATED"/>
    <property type="match status" value="1"/>
</dbReference>
<feature type="region of interest" description="Disordered" evidence="6">
    <location>
        <begin position="199"/>
        <end position="238"/>
    </location>
</feature>
<feature type="domain" description="Sushi" evidence="8">
    <location>
        <begin position="80"/>
        <end position="138"/>
    </location>
</feature>
<protein>
    <recommendedName>
        <fullName evidence="8">Sushi domain-containing protein</fullName>
    </recommendedName>
</protein>
<evidence type="ECO:0000256" key="6">
    <source>
        <dbReference type="SAM" id="MobiDB-lite"/>
    </source>
</evidence>
<accession>A0AAZ1XSX7</accession>
<comment type="subcellular location">
    <subcellularLocation>
        <location evidence="1">Virion</location>
    </subcellularLocation>
</comment>
<dbReference type="PROSITE" id="PS50923">
    <property type="entry name" value="SUSHI"/>
    <property type="match status" value="4"/>
</dbReference>
<gene>
    <name evidence="9" type="primary">LOC116332003</name>
</gene>
<evidence type="ECO:0000256" key="5">
    <source>
        <dbReference type="PROSITE-ProRule" id="PRU00302"/>
    </source>
</evidence>
<organism evidence="9 10">
    <name type="scientific">Oreochromis aureus</name>
    <name type="common">Israeli tilapia</name>
    <name type="synonym">Chromis aureus</name>
    <dbReference type="NCBI Taxonomy" id="47969"/>
    <lineage>
        <taxon>Eukaryota</taxon>
        <taxon>Metazoa</taxon>
        <taxon>Chordata</taxon>
        <taxon>Craniata</taxon>
        <taxon>Vertebrata</taxon>
        <taxon>Euteleostomi</taxon>
        <taxon>Actinopterygii</taxon>
        <taxon>Neopterygii</taxon>
        <taxon>Teleostei</taxon>
        <taxon>Neoteleostei</taxon>
        <taxon>Acanthomorphata</taxon>
        <taxon>Ovalentaria</taxon>
        <taxon>Cichlomorphae</taxon>
        <taxon>Cichliformes</taxon>
        <taxon>Cichlidae</taxon>
        <taxon>African cichlids</taxon>
        <taxon>Pseudocrenilabrinae</taxon>
        <taxon>Oreochromini</taxon>
        <taxon>Oreochromis</taxon>
    </lineage>
</organism>
<dbReference type="SMART" id="SM00032">
    <property type="entry name" value="CCP"/>
    <property type="match status" value="4"/>
</dbReference>
<dbReference type="InterPro" id="IPR000436">
    <property type="entry name" value="Sushi_SCR_CCP_dom"/>
</dbReference>
<name>A0AAZ1XSX7_OREAU</name>
<evidence type="ECO:0000256" key="7">
    <source>
        <dbReference type="SAM" id="SignalP"/>
    </source>
</evidence>
<comment type="caution">
    <text evidence="5">Lacks conserved residue(s) required for the propagation of feature annotation.</text>
</comment>
<keyword evidence="3 7" id="KW-0732">Signal</keyword>
<keyword evidence="4 5" id="KW-1015">Disulfide bond</keyword>
<keyword evidence="2 5" id="KW-0768">Sushi</keyword>